<keyword evidence="2" id="KW-0698">rRNA processing</keyword>
<accession>A0A7J7NBS5</accession>
<keyword evidence="5" id="KW-1185">Reference proteome</keyword>
<name>A0A7J7NBS5_9MAGN</name>
<dbReference type="GO" id="GO:0006364">
    <property type="term" value="P:rRNA processing"/>
    <property type="evidence" value="ECO:0007669"/>
    <property type="project" value="UniProtKB-KW"/>
</dbReference>
<organism evidence="4 5">
    <name type="scientific">Kingdonia uniflora</name>
    <dbReference type="NCBI Taxonomy" id="39325"/>
    <lineage>
        <taxon>Eukaryota</taxon>
        <taxon>Viridiplantae</taxon>
        <taxon>Streptophyta</taxon>
        <taxon>Embryophyta</taxon>
        <taxon>Tracheophyta</taxon>
        <taxon>Spermatophyta</taxon>
        <taxon>Magnoliopsida</taxon>
        <taxon>Ranunculales</taxon>
        <taxon>Circaeasteraceae</taxon>
        <taxon>Kingdonia</taxon>
    </lineage>
</organism>
<evidence type="ECO:0000313" key="4">
    <source>
        <dbReference type="EMBL" id="KAF6164597.1"/>
    </source>
</evidence>
<gene>
    <name evidence="4" type="ORF">GIB67_032825</name>
</gene>
<evidence type="ECO:0000256" key="2">
    <source>
        <dbReference type="ARBA" id="ARBA00022552"/>
    </source>
</evidence>
<evidence type="ECO:0008006" key="6">
    <source>
        <dbReference type="Google" id="ProtNLM"/>
    </source>
</evidence>
<reference evidence="4 5" key="1">
    <citation type="journal article" date="2020" name="IScience">
        <title>Genome Sequencing of the Endangered Kingdonia uniflora (Circaeasteraceae, Ranunculales) Reveals Potential Mechanisms of Evolutionary Specialization.</title>
        <authorList>
            <person name="Sun Y."/>
            <person name="Deng T."/>
            <person name="Zhang A."/>
            <person name="Moore M.J."/>
            <person name="Landis J.B."/>
            <person name="Lin N."/>
            <person name="Zhang H."/>
            <person name="Zhang X."/>
            <person name="Huang J."/>
            <person name="Zhang X."/>
            <person name="Sun H."/>
            <person name="Wang H."/>
        </authorList>
    </citation>
    <scope>NUCLEOTIDE SEQUENCE [LARGE SCALE GENOMIC DNA]</scope>
    <source>
        <strain evidence="4">TB1705</strain>
        <tissue evidence="4">Leaf</tissue>
    </source>
</reference>
<proteinExistence type="inferred from homology"/>
<feature type="region of interest" description="Disordered" evidence="3">
    <location>
        <begin position="133"/>
        <end position="185"/>
    </location>
</feature>
<comment type="similarity">
    <text evidence="1">Belongs to the TSR2 family.</text>
</comment>
<evidence type="ECO:0000256" key="3">
    <source>
        <dbReference type="SAM" id="MobiDB-lite"/>
    </source>
</evidence>
<protein>
    <recommendedName>
        <fullName evidence="6">Pre-rRNA-processing protein TSR2</fullName>
    </recommendedName>
</protein>
<evidence type="ECO:0000256" key="1">
    <source>
        <dbReference type="ARBA" id="ARBA00006524"/>
    </source>
</evidence>
<comment type="caution">
    <text evidence="4">The sequence shown here is derived from an EMBL/GenBank/DDBJ whole genome shotgun (WGS) entry which is preliminary data.</text>
</comment>
<feature type="compositionally biased region" description="Low complexity" evidence="3">
    <location>
        <begin position="133"/>
        <end position="142"/>
    </location>
</feature>
<dbReference type="EMBL" id="JACGCM010000923">
    <property type="protein sequence ID" value="KAF6164597.1"/>
    <property type="molecule type" value="Genomic_DNA"/>
</dbReference>
<dbReference type="Proteomes" id="UP000541444">
    <property type="component" value="Unassembled WGS sequence"/>
</dbReference>
<sequence>MEPNNAGNLSPQYLSQQSLPLFSEGINLVLSLWTALQMAVQNEWGGRNSRERLEQLAADIFSWFSQASASFYIDDLESVLDEAMLLSFNTGIEDGSIEEVAEQLMTMHEEFLHGNYQSVERLRCEANSRVNSVSQSRQVVNENEAESSGTEEEASDMVVETDAPNTQVEAEEGWSVVSSRRKRRS</sequence>
<dbReference type="OrthoDB" id="263560at2759"/>
<evidence type="ECO:0000313" key="5">
    <source>
        <dbReference type="Proteomes" id="UP000541444"/>
    </source>
</evidence>
<feature type="compositionally biased region" description="Acidic residues" evidence="3">
    <location>
        <begin position="143"/>
        <end position="155"/>
    </location>
</feature>
<dbReference type="Pfam" id="PF10273">
    <property type="entry name" value="WGG"/>
    <property type="match status" value="1"/>
</dbReference>
<dbReference type="PANTHER" id="PTHR21250">
    <property type="entry name" value="PRE-RRNA-PROCESSING PROTEIN TSR2 HOMOLOG"/>
    <property type="match status" value="1"/>
</dbReference>
<dbReference type="AlphaFoldDB" id="A0A7J7NBS5"/>
<dbReference type="InterPro" id="IPR019398">
    <property type="entry name" value="Pre-rRNA_process_TSR2"/>
</dbReference>